<keyword evidence="1" id="KW-0472">Membrane</keyword>
<feature type="transmembrane region" description="Helical" evidence="1">
    <location>
        <begin position="31"/>
        <end position="57"/>
    </location>
</feature>
<keyword evidence="3" id="KW-1185">Reference proteome</keyword>
<keyword evidence="1" id="KW-1133">Transmembrane helix</keyword>
<feature type="transmembrane region" description="Helical" evidence="1">
    <location>
        <begin position="7"/>
        <end position="25"/>
    </location>
</feature>
<accession>A0A9N9E496</accession>
<evidence type="ECO:0000313" key="2">
    <source>
        <dbReference type="EMBL" id="CAG8660199.1"/>
    </source>
</evidence>
<name>A0A9N9E496_9GLOM</name>
<comment type="caution">
    <text evidence="2">The sequence shown here is derived from an EMBL/GenBank/DDBJ whole genome shotgun (WGS) entry which is preliminary data.</text>
</comment>
<dbReference type="EMBL" id="CAJVPY010006301">
    <property type="protein sequence ID" value="CAG8660199.1"/>
    <property type="molecule type" value="Genomic_DNA"/>
</dbReference>
<dbReference type="AlphaFoldDB" id="A0A9N9E496"/>
<reference evidence="2" key="1">
    <citation type="submission" date="2021-06" db="EMBL/GenBank/DDBJ databases">
        <authorList>
            <person name="Kallberg Y."/>
            <person name="Tangrot J."/>
            <person name="Rosling A."/>
        </authorList>
    </citation>
    <scope>NUCLEOTIDE SEQUENCE</scope>
    <source>
        <strain evidence="2">MA453B</strain>
    </source>
</reference>
<organism evidence="2 3">
    <name type="scientific">Dentiscutata erythropus</name>
    <dbReference type="NCBI Taxonomy" id="1348616"/>
    <lineage>
        <taxon>Eukaryota</taxon>
        <taxon>Fungi</taxon>
        <taxon>Fungi incertae sedis</taxon>
        <taxon>Mucoromycota</taxon>
        <taxon>Glomeromycotina</taxon>
        <taxon>Glomeromycetes</taxon>
        <taxon>Diversisporales</taxon>
        <taxon>Gigasporaceae</taxon>
        <taxon>Dentiscutata</taxon>
    </lineage>
</organism>
<evidence type="ECO:0000256" key="1">
    <source>
        <dbReference type="SAM" id="Phobius"/>
    </source>
</evidence>
<sequence length="132" mass="14310">MAFRLQLCVITGIVVCGVFVARASLRWCGVVVDFGIVIEVIVCGVFIARASLCWCCAVVDFGGFCSASLCCAIIDFGGFCVVSLCCAIFDFSGFCVASLLAFHCGVDFGVFSGFPLLLVRHFWWIKLLLSFF</sequence>
<protein>
    <submittedName>
        <fullName evidence="2">14102_t:CDS:1</fullName>
    </submittedName>
</protein>
<keyword evidence="1" id="KW-0812">Transmembrane</keyword>
<dbReference type="Proteomes" id="UP000789405">
    <property type="component" value="Unassembled WGS sequence"/>
</dbReference>
<proteinExistence type="predicted"/>
<evidence type="ECO:0000313" key="3">
    <source>
        <dbReference type="Proteomes" id="UP000789405"/>
    </source>
</evidence>
<feature type="transmembrane region" description="Helical" evidence="1">
    <location>
        <begin position="69"/>
        <end position="102"/>
    </location>
</feature>
<gene>
    <name evidence="2" type="ORF">DERYTH_LOCUS10668</name>
</gene>